<feature type="compositionally biased region" description="Pro residues" evidence="1">
    <location>
        <begin position="298"/>
        <end position="309"/>
    </location>
</feature>
<feature type="compositionally biased region" description="Low complexity" evidence="1">
    <location>
        <begin position="169"/>
        <end position="192"/>
    </location>
</feature>
<accession>A0A556V3H7</accession>
<dbReference type="Proteomes" id="UP000319801">
    <property type="component" value="Unassembled WGS sequence"/>
</dbReference>
<feature type="region of interest" description="Disordered" evidence="1">
    <location>
        <begin position="224"/>
        <end position="366"/>
    </location>
</feature>
<dbReference type="GO" id="GO:0005886">
    <property type="term" value="C:plasma membrane"/>
    <property type="evidence" value="ECO:0007669"/>
    <property type="project" value="TreeGrafter"/>
</dbReference>
<feature type="compositionally biased region" description="Basic and acidic residues" evidence="1">
    <location>
        <begin position="379"/>
        <end position="392"/>
    </location>
</feature>
<dbReference type="GO" id="GO:1905605">
    <property type="term" value="P:positive regulation of blood-brain barrier permeability"/>
    <property type="evidence" value="ECO:0007669"/>
    <property type="project" value="TreeGrafter"/>
</dbReference>
<organism evidence="2 3">
    <name type="scientific">Bagarius yarrelli</name>
    <name type="common">Goonch</name>
    <name type="synonym">Bagrus yarrelli</name>
    <dbReference type="NCBI Taxonomy" id="175774"/>
    <lineage>
        <taxon>Eukaryota</taxon>
        <taxon>Metazoa</taxon>
        <taxon>Chordata</taxon>
        <taxon>Craniata</taxon>
        <taxon>Vertebrata</taxon>
        <taxon>Euteleostomi</taxon>
        <taxon>Actinopterygii</taxon>
        <taxon>Neopterygii</taxon>
        <taxon>Teleostei</taxon>
        <taxon>Ostariophysi</taxon>
        <taxon>Siluriformes</taxon>
        <taxon>Sisoridae</taxon>
        <taxon>Sisorinae</taxon>
        <taxon>Bagarius</taxon>
    </lineage>
</organism>
<feature type="region of interest" description="Disordered" evidence="1">
    <location>
        <begin position="493"/>
        <end position="547"/>
    </location>
</feature>
<evidence type="ECO:0000313" key="2">
    <source>
        <dbReference type="EMBL" id="TST35114.1"/>
    </source>
</evidence>
<evidence type="ECO:0000256" key="1">
    <source>
        <dbReference type="SAM" id="MobiDB-lite"/>
    </source>
</evidence>
<dbReference type="GO" id="GO:0090557">
    <property type="term" value="P:establishment of endothelial intestinal barrier"/>
    <property type="evidence" value="ECO:0007669"/>
    <property type="project" value="TreeGrafter"/>
</dbReference>
<proteinExistence type="predicted"/>
<feature type="region of interest" description="Disordered" evidence="1">
    <location>
        <begin position="50"/>
        <end position="115"/>
    </location>
</feature>
<reference evidence="2 3" key="1">
    <citation type="journal article" date="2019" name="Genome Biol. Evol.">
        <title>Whole-Genome Sequencing of the Giant Devil Catfish, Bagarius yarrelli.</title>
        <authorList>
            <person name="Jiang W."/>
            <person name="Lv Y."/>
            <person name="Cheng L."/>
            <person name="Yang K."/>
            <person name="Chao B."/>
            <person name="Wang X."/>
            <person name="Li Y."/>
            <person name="Pan X."/>
            <person name="You X."/>
            <person name="Zhang Y."/>
            <person name="Yang J."/>
            <person name="Li J."/>
            <person name="Zhang X."/>
            <person name="Liu S."/>
            <person name="Sun C."/>
            <person name="Yang J."/>
            <person name="Shi Q."/>
        </authorList>
    </citation>
    <scope>NUCLEOTIDE SEQUENCE [LARGE SCALE GENOMIC DNA]</scope>
    <source>
        <strain evidence="2">JWS20170419001</strain>
        <tissue evidence="2">Muscle</tissue>
    </source>
</reference>
<dbReference type="GO" id="GO:0050839">
    <property type="term" value="F:cell adhesion molecule binding"/>
    <property type="evidence" value="ECO:0007669"/>
    <property type="project" value="TreeGrafter"/>
</dbReference>
<gene>
    <name evidence="2" type="ORF">Baya_12536</name>
</gene>
<dbReference type="GO" id="GO:0150105">
    <property type="term" value="P:protein localization to cell-cell junction"/>
    <property type="evidence" value="ECO:0007669"/>
    <property type="project" value="TreeGrafter"/>
</dbReference>
<feature type="compositionally biased region" description="Basic and acidic residues" evidence="1">
    <location>
        <begin position="79"/>
        <end position="91"/>
    </location>
</feature>
<dbReference type="PANTHER" id="PTHR13865:SF25">
    <property type="entry name" value="TIGHT JUNCTION PROTEIN ZO-1"/>
    <property type="match status" value="1"/>
</dbReference>
<protein>
    <submittedName>
        <fullName evidence="2">Tight junction protein ZO-1</fullName>
    </submittedName>
</protein>
<dbReference type="GO" id="GO:0045216">
    <property type="term" value="P:cell-cell junction organization"/>
    <property type="evidence" value="ECO:0007669"/>
    <property type="project" value="TreeGrafter"/>
</dbReference>
<keyword evidence="3" id="KW-1185">Reference proteome</keyword>
<dbReference type="GO" id="GO:0098609">
    <property type="term" value="P:cell-cell adhesion"/>
    <property type="evidence" value="ECO:0007669"/>
    <property type="project" value="TreeGrafter"/>
</dbReference>
<dbReference type="AlphaFoldDB" id="A0A556V3H7"/>
<dbReference type="PANTHER" id="PTHR13865">
    <property type="entry name" value="TIGHT JUNCTION PROTEIN"/>
    <property type="match status" value="1"/>
</dbReference>
<evidence type="ECO:0000313" key="3">
    <source>
        <dbReference type="Proteomes" id="UP000319801"/>
    </source>
</evidence>
<feature type="region of interest" description="Disordered" evidence="1">
    <location>
        <begin position="379"/>
        <end position="418"/>
    </location>
</feature>
<name>A0A556V3H7_BAGYA</name>
<feature type="compositionally biased region" description="Polar residues" evidence="1">
    <location>
        <begin position="531"/>
        <end position="541"/>
    </location>
</feature>
<feature type="compositionally biased region" description="Polar residues" evidence="1">
    <location>
        <begin position="393"/>
        <end position="403"/>
    </location>
</feature>
<sequence length="580" mass="64350">MNNMNDGWFGALKETVQQQQNQLVWVSEGKADGTEDDLDLHDDRLSYLSAPGSEYSMYSTDSRHTSDYEDTDTEGGTYTDHELDEPLHDEPLNDDGVPHHAPAISRSSEPVIEQPPPGYDTLSRIDPAAFKNTPVSHQKAEPAYPETAPPAAHLNVALLSSTEGGSAGPGAAILPPGPEPSQSEPQQTFPSEIYNENPAARTSPGSKQPLVYNSKQLVYQEEAAYKDYDPQLQYRYEGPYGDAKPRNYDSQEHWPGYEQQGGDYSPARPRYGKPSPSPVHYDDAPPTISPARFEHDPLTPPAPRSPEPPKQYYEAAPSLRPAQPRGYTNADTPPPLKVETLPAELETVTKPLPPPPQEAGDDPAMKPQSVLTRVKMFENKRSASVDRAKENADTTLRQPQSRPSDIVRANNYDPDEDEEYYRKQLSYFDRRFDTKPPAQTQLQTLPQSQAPGTRGHCAQFVPAAEEFPREISRERYRCPSCPLQLHPLQHPQTLHLTPPQRGPSSASFDSPKFNHNLLPNNPTVKAPSISPAKTQDQNGGTDTPFIHAPPKHLNNNINAVPKAIPVRSDTPNRRETLNQC</sequence>
<dbReference type="GO" id="GO:0005923">
    <property type="term" value="C:bicellular tight junction"/>
    <property type="evidence" value="ECO:0007669"/>
    <property type="project" value="TreeGrafter"/>
</dbReference>
<dbReference type="EMBL" id="VCAZ01000109">
    <property type="protein sequence ID" value="TST35114.1"/>
    <property type="molecule type" value="Genomic_DNA"/>
</dbReference>
<comment type="caution">
    <text evidence="2">The sequence shown here is derived from an EMBL/GenBank/DDBJ whole genome shotgun (WGS) entry which is preliminary data.</text>
</comment>
<feature type="compositionally biased region" description="Basic and acidic residues" evidence="1">
    <location>
        <begin position="243"/>
        <end position="252"/>
    </location>
</feature>
<feature type="region of interest" description="Disordered" evidence="1">
    <location>
        <begin position="161"/>
        <end position="209"/>
    </location>
</feature>